<sequence length="169" mass="18959">MPSIQTNSLCVQKIKLKIPVFNMVISPREPEPNTTTKAWLEVHDVMSINPIFELLNGLDEAAMDRVKVFGAVTVVLNINGLLFVPLGVLIGNGARSFRRCGIDKRQRARISVIEDESLRLDNLLVSSGSRKEALNTYCPRQHKGYKVTLQMVMTVPQTIHEQQYIEGKA</sequence>
<evidence type="ECO:0000256" key="1">
    <source>
        <dbReference type="SAM" id="Phobius"/>
    </source>
</evidence>
<evidence type="ECO:0000313" key="3">
    <source>
        <dbReference type="Proteomes" id="UP000724874"/>
    </source>
</evidence>
<evidence type="ECO:0000313" key="2">
    <source>
        <dbReference type="EMBL" id="KAF8893153.1"/>
    </source>
</evidence>
<keyword evidence="1" id="KW-0812">Transmembrane</keyword>
<keyword evidence="1" id="KW-1133">Transmembrane helix</keyword>
<dbReference type="AlphaFoldDB" id="A0A9P5NKI1"/>
<accession>A0A9P5NKI1</accession>
<organism evidence="2 3">
    <name type="scientific">Gymnopilus junonius</name>
    <name type="common">Spectacular rustgill mushroom</name>
    <name type="synonym">Gymnopilus spectabilis subsp. junonius</name>
    <dbReference type="NCBI Taxonomy" id="109634"/>
    <lineage>
        <taxon>Eukaryota</taxon>
        <taxon>Fungi</taxon>
        <taxon>Dikarya</taxon>
        <taxon>Basidiomycota</taxon>
        <taxon>Agaricomycotina</taxon>
        <taxon>Agaricomycetes</taxon>
        <taxon>Agaricomycetidae</taxon>
        <taxon>Agaricales</taxon>
        <taxon>Agaricineae</taxon>
        <taxon>Hymenogastraceae</taxon>
        <taxon>Gymnopilus</taxon>
    </lineage>
</organism>
<gene>
    <name evidence="2" type="ORF">CPB84DRAFT_1748617</name>
</gene>
<feature type="transmembrane region" description="Helical" evidence="1">
    <location>
        <begin position="68"/>
        <end position="90"/>
    </location>
</feature>
<dbReference type="Proteomes" id="UP000724874">
    <property type="component" value="Unassembled WGS sequence"/>
</dbReference>
<protein>
    <submittedName>
        <fullName evidence="2">Uncharacterized protein</fullName>
    </submittedName>
</protein>
<proteinExistence type="predicted"/>
<name>A0A9P5NKI1_GYMJU</name>
<keyword evidence="1" id="KW-0472">Membrane</keyword>
<reference evidence="2" key="1">
    <citation type="submission" date="2020-11" db="EMBL/GenBank/DDBJ databases">
        <authorList>
            <consortium name="DOE Joint Genome Institute"/>
            <person name="Ahrendt S."/>
            <person name="Riley R."/>
            <person name="Andreopoulos W."/>
            <person name="LaButti K."/>
            <person name="Pangilinan J."/>
            <person name="Ruiz-duenas F.J."/>
            <person name="Barrasa J.M."/>
            <person name="Sanchez-Garcia M."/>
            <person name="Camarero S."/>
            <person name="Miyauchi S."/>
            <person name="Serrano A."/>
            <person name="Linde D."/>
            <person name="Babiker R."/>
            <person name="Drula E."/>
            <person name="Ayuso-Fernandez I."/>
            <person name="Pacheco R."/>
            <person name="Padilla G."/>
            <person name="Ferreira P."/>
            <person name="Barriuso J."/>
            <person name="Kellner H."/>
            <person name="Castanera R."/>
            <person name="Alfaro M."/>
            <person name="Ramirez L."/>
            <person name="Pisabarro A.G."/>
            <person name="Kuo A."/>
            <person name="Tritt A."/>
            <person name="Lipzen A."/>
            <person name="He G."/>
            <person name="Yan M."/>
            <person name="Ng V."/>
            <person name="Cullen D."/>
            <person name="Martin F."/>
            <person name="Rosso M.-N."/>
            <person name="Henrissat B."/>
            <person name="Hibbett D."/>
            <person name="Martinez A.T."/>
            <person name="Grigoriev I.V."/>
        </authorList>
    </citation>
    <scope>NUCLEOTIDE SEQUENCE</scope>
    <source>
        <strain evidence="2">AH 44721</strain>
    </source>
</reference>
<keyword evidence="3" id="KW-1185">Reference proteome</keyword>
<comment type="caution">
    <text evidence="2">The sequence shown here is derived from an EMBL/GenBank/DDBJ whole genome shotgun (WGS) entry which is preliminary data.</text>
</comment>
<dbReference type="EMBL" id="JADNYJ010000067">
    <property type="protein sequence ID" value="KAF8893153.1"/>
    <property type="molecule type" value="Genomic_DNA"/>
</dbReference>